<dbReference type="Proteomes" id="UP000596063">
    <property type="component" value="Chromosome"/>
</dbReference>
<evidence type="ECO:0000256" key="5">
    <source>
        <dbReference type="ARBA" id="ARBA00022795"/>
    </source>
</evidence>
<keyword evidence="4" id="KW-0813">Transport</keyword>
<dbReference type="GO" id="GO:0005829">
    <property type="term" value="C:cytosol"/>
    <property type="evidence" value="ECO:0007669"/>
    <property type="project" value="TreeGrafter"/>
</dbReference>
<dbReference type="Pfam" id="PF02108">
    <property type="entry name" value="FliH"/>
    <property type="match status" value="1"/>
</dbReference>
<sequence length="243" mass="26890">MFEPYRPRKLDVAEAEPSESALPSSDYSHWQPHDLGNGAAFSNSDGDRSHDREHGQLREDAYEEGFQQGLADGQKQARELLAQQTQQLQSAMSALREPARWIDHQLESELLSLTLNLAQQLLRQHIDTDPERLLHIIKEAVSRLPVTNNTLTINLNPVDYALLQQLGQDGDSDSGISLDPSWQLVEDASVSPGGSVIHSGDSLIDDTVENRLAGLVERMLQSDSAVSESPKDLQSHDEESNHG</sequence>
<evidence type="ECO:0000313" key="10">
    <source>
        <dbReference type="EMBL" id="QQD19733.1"/>
    </source>
</evidence>
<proteinExistence type="inferred from homology"/>
<dbReference type="KEGG" id="snan:I6N98_07790"/>
<evidence type="ECO:0000256" key="7">
    <source>
        <dbReference type="ARBA" id="ARBA00023225"/>
    </source>
</evidence>
<feature type="region of interest" description="Disordered" evidence="8">
    <location>
        <begin position="1"/>
        <end position="55"/>
    </location>
</feature>
<feature type="compositionally biased region" description="Basic and acidic residues" evidence="8">
    <location>
        <begin position="45"/>
        <end position="55"/>
    </location>
</feature>
<feature type="region of interest" description="Disordered" evidence="8">
    <location>
        <begin position="219"/>
        <end position="243"/>
    </location>
</feature>
<keyword evidence="11" id="KW-1185">Reference proteome</keyword>
<dbReference type="AlphaFoldDB" id="A0A7T4URY3"/>
<organism evidence="10 11">
    <name type="scientific">Spongiibacter nanhainus</name>
    <dbReference type="NCBI Taxonomy" id="2794344"/>
    <lineage>
        <taxon>Bacteria</taxon>
        <taxon>Pseudomonadati</taxon>
        <taxon>Pseudomonadota</taxon>
        <taxon>Gammaproteobacteria</taxon>
        <taxon>Cellvibrionales</taxon>
        <taxon>Spongiibacteraceae</taxon>
        <taxon>Spongiibacter</taxon>
    </lineage>
</organism>
<dbReference type="EMBL" id="CP066167">
    <property type="protein sequence ID" value="QQD19733.1"/>
    <property type="molecule type" value="Genomic_DNA"/>
</dbReference>
<evidence type="ECO:0000256" key="6">
    <source>
        <dbReference type="ARBA" id="ARBA00022927"/>
    </source>
</evidence>
<gene>
    <name evidence="10" type="ORF">I6N98_07790</name>
</gene>
<feature type="domain" description="Flagellar assembly protein FliH/Type III secretion system HrpE" evidence="9">
    <location>
        <begin position="83"/>
        <end position="213"/>
    </location>
</feature>
<protein>
    <recommendedName>
        <fullName evidence="3">Flagellar assembly protein FliH</fullName>
    </recommendedName>
</protein>
<dbReference type="GO" id="GO:0044781">
    <property type="term" value="P:bacterial-type flagellum organization"/>
    <property type="evidence" value="ECO:0007669"/>
    <property type="project" value="UniProtKB-KW"/>
</dbReference>
<keyword evidence="6" id="KW-0653">Protein transport</keyword>
<feature type="compositionally biased region" description="Basic and acidic residues" evidence="8">
    <location>
        <begin position="229"/>
        <end position="243"/>
    </location>
</feature>
<comment type="function">
    <text evidence="1">Needed for flagellar regrowth and assembly.</text>
</comment>
<dbReference type="InterPro" id="IPR018035">
    <property type="entry name" value="Flagellar_FliH/T3SS_HrpE"/>
</dbReference>
<evidence type="ECO:0000256" key="8">
    <source>
        <dbReference type="SAM" id="MobiDB-lite"/>
    </source>
</evidence>
<evidence type="ECO:0000256" key="4">
    <source>
        <dbReference type="ARBA" id="ARBA00022448"/>
    </source>
</evidence>
<keyword evidence="5" id="KW-1005">Bacterial flagellum biogenesis</keyword>
<evidence type="ECO:0000256" key="1">
    <source>
        <dbReference type="ARBA" id="ARBA00003041"/>
    </source>
</evidence>
<dbReference type="PANTHER" id="PTHR34982:SF1">
    <property type="entry name" value="FLAGELLAR ASSEMBLY PROTEIN FLIH"/>
    <property type="match status" value="1"/>
</dbReference>
<feature type="compositionally biased region" description="Basic and acidic residues" evidence="8">
    <location>
        <begin position="1"/>
        <end position="12"/>
    </location>
</feature>
<comment type="similarity">
    <text evidence="2">Belongs to the FliH family.</text>
</comment>
<dbReference type="RefSeq" id="WP_198571217.1">
    <property type="nucleotide sequence ID" value="NZ_CP066167.1"/>
</dbReference>
<accession>A0A7T4URY3</accession>
<evidence type="ECO:0000313" key="11">
    <source>
        <dbReference type="Proteomes" id="UP000596063"/>
    </source>
</evidence>
<reference evidence="10 11" key="1">
    <citation type="submission" date="2020-12" db="EMBL/GenBank/DDBJ databases">
        <authorList>
            <person name="Shan Y."/>
        </authorList>
    </citation>
    <scope>NUCLEOTIDE SEQUENCE [LARGE SCALE GENOMIC DNA]</scope>
    <source>
        <strain evidence="11">csc3.9</strain>
    </source>
</reference>
<evidence type="ECO:0000256" key="2">
    <source>
        <dbReference type="ARBA" id="ARBA00006602"/>
    </source>
</evidence>
<evidence type="ECO:0000256" key="3">
    <source>
        <dbReference type="ARBA" id="ARBA00016507"/>
    </source>
</evidence>
<keyword evidence="7" id="KW-1006">Bacterial flagellum protein export</keyword>
<dbReference type="GO" id="GO:0015031">
    <property type="term" value="P:protein transport"/>
    <property type="evidence" value="ECO:0007669"/>
    <property type="project" value="UniProtKB-KW"/>
</dbReference>
<name>A0A7T4URY3_9GAMM</name>
<evidence type="ECO:0000259" key="9">
    <source>
        <dbReference type="Pfam" id="PF02108"/>
    </source>
</evidence>
<dbReference type="PANTHER" id="PTHR34982">
    <property type="entry name" value="YOP PROTEINS TRANSLOCATION PROTEIN L"/>
    <property type="match status" value="1"/>
</dbReference>
<dbReference type="InterPro" id="IPR051472">
    <property type="entry name" value="T3SS_Stator/FliH"/>
</dbReference>